<dbReference type="Pfam" id="PF13349">
    <property type="entry name" value="DUF4097"/>
    <property type="match status" value="1"/>
</dbReference>
<organism evidence="2 3">
    <name type="scientific">Paenibacillus pasadenensis</name>
    <dbReference type="NCBI Taxonomy" id="217090"/>
    <lineage>
        <taxon>Bacteria</taxon>
        <taxon>Bacillati</taxon>
        <taxon>Bacillota</taxon>
        <taxon>Bacilli</taxon>
        <taxon>Bacillales</taxon>
        <taxon>Paenibacillaceae</taxon>
        <taxon>Paenibacillus</taxon>
    </lineage>
</organism>
<feature type="domain" description="DUF4097" evidence="1">
    <location>
        <begin position="55"/>
        <end position="300"/>
    </location>
</feature>
<dbReference type="RefSeq" id="WP_101808439.1">
    <property type="nucleotide sequence ID" value="NZ_NFEZ01000004.1"/>
</dbReference>
<dbReference type="InterPro" id="IPR025164">
    <property type="entry name" value="Toastrack_DUF4097"/>
</dbReference>
<gene>
    <name evidence="2" type="ORF">B8V81_2418</name>
</gene>
<name>A0A2N5N0X4_9BACL</name>
<dbReference type="Proteomes" id="UP000234789">
    <property type="component" value="Unassembled WGS sequence"/>
</dbReference>
<comment type="caution">
    <text evidence="2">The sequence shown here is derived from an EMBL/GenBank/DDBJ whole genome shotgun (WGS) entry which is preliminary data.</text>
</comment>
<reference evidence="2 3" key="1">
    <citation type="submission" date="2017-05" db="EMBL/GenBank/DDBJ databases">
        <title>Functional genome analysis of Paenibacillus pasadenensis strain R16: insights on endophytic life style and antifungal activity.</title>
        <authorList>
            <person name="Passera A."/>
            <person name="Marcolungo L."/>
            <person name="Casati P."/>
            <person name="Brasca M."/>
            <person name="Quaglino F."/>
            <person name="Delledonne M."/>
        </authorList>
    </citation>
    <scope>NUCLEOTIDE SEQUENCE [LARGE SCALE GENOMIC DNA]</scope>
    <source>
        <strain evidence="2 3">R16</strain>
    </source>
</reference>
<accession>A0A2N5N0X4</accession>
<dbReference type="Gene3D" id="2.160.20.120">
    <property type="match status" value="1"/>
</dbReference>
<dbReference type="EMBL" id="NFEZ01000004">
    <property type="protein sequence ID" value="PLT43987.1"/>
    <property type="molecule type" value="Genomic_DNA"/>
</dbReference>
<keyword evidence="3" id="KW-1185">Reference proteome</keyword>
<evidence type="ECO:0000313" key="3">
    <source>
        <dbReference type="Proteomes" id="UP000234789"/>
    </source>
</evidence>
<proteinExistence type="predicted"/>
<evidence type="ECO:0000259" key="1">
    <source>
        <dbReference type="Pfam" id="PF13349"/>
    </source>
</evidence>
<protein>
    <recommendedName>
        <fullName evidence="1">DUF4097 domain-containing protein</fullName>
    </recommendedName>
</protein>
<dbReference type="AlphaFoldDB" id="A0A2N5N0X4"/>
<evidence type="ECO:0000313" key="2">
    <source>
        <dbReference type="EMBL" id="PLT43987.1"/>
    </source>
</evidence>
<sequence length="303" mass="31588">MNRSMRNVVLLGLILLLGGLIGAGVTFGQGDRESLLQFGTEEVRLSEEVPADGISRLRAEAGSMDIELAAGASDDKIIATITGRASKKSLDKIKLELDPQGDELTVKGKEGGAFTFGFNIVNVTMRIELPARKFEALQAELGSGDIDAQGVEAGELTFKTGSGDIELTGVKGGVISLRSGSGSIDGEGVVAEELAAKASSGNISLEDVLAALQLDAGSGNIRAEMDRLELPVTASSGSGNITLATRIAPASATVQYSVGSGRFRSDWNEDEDGERKSRELVFGDGQVQVKLSTGSGNISLREE</sequence>